<gene>
    <name evidence="2" type="ORF">AB7P39_09115</name>
</gene>
<feature type="domain" description="N-acetyltransferase" evidence="1">
    <location>
        <begin position="17"/>
        <end position="192"/>
    </location>
</feature>
<dbReference type="EC" id="2.3.-.-" evidence="2"/>
<dbReference type="EMBL" id="JBHLHV010000001">
    <property type="protein sequence ID" value="MFB8893001.1"/>
    <property type="molecule type" value="Genomic_DNA"/>
</dbReference>
<dbReference type="PROSITE" id="PS51186">
    <property type="entry name" value="GNAT"/>
    <property type="match status" value="1"/>
</dbReference>
<dbReference type="GO" id="GO:0016746">
    <property type="term" value="F:acyltransferase activity"/>
    <property type="evidence" value="ECO:0007669"/>
    <property type="project" value="UniProtKB-KW"/>
</dbReference>
<evidence type="ECO:0000313" key="3">
    <source>
        <dbReference type="Proteomes" id="UP001589643"/>
    </source>
</evidence>
<proteinExistence type="predicted"/>
<evidence type="ECO:0000313" key="2">
    <source>
        <dbReference type="EMBL" id="MFB8893001.1"/>
    </source>
</evidence>
<dbReference type="Pfam" id="PF00583">
    <property type="entry name" value="Acetyltransf_1"/>
    <property type="match status" value="1"/>
</dbReference>
<dbReference type="SUPFAM" id="SSF55729">
    <property type="entry name" value="Acyl-CoA N-acyltransferases (Nat)"/>
    <property type="match status" value="1"/>
</dbReference>
<dbReference type="Proteomes" id="UP001589643">
    <property type="component" value="Unassembled WGS sequence"/>
</dbReference>
<dbReference type="InterPro" id="IPR016181">
    <property type="entry name" value="Acyl_CoA_acyltransferase"/>
</dbReference>
<dbReference type="CDD" id="cd04301">
    <property type="entry name" value="NAT_SF"/>
    <property type="match status" value="1"/>
</dbReference>
<dbReference type="InterPro" id="IPR000182">
    <property type="entry name" value="GNAT_dom"/>
</dbReference>
<evidence type="ECO:0000259" key="1">
    <source>
        <dbReference type="PROSITE" id="PS51186"/>
    </source>
</evidence>
<sequence>MNDITARLELRPLRIPERIDAPDAADFCEMVRVRNLVYREITGGDDDTARPDELLPHYRPSPDETRFSWLAVWDGRVVGRVGLDIPHEAGSDSAYWLIELLREVRGLGIGSQAHALVERTARDHGRHVLQTYAEHPDEPGDRLAAPTGYGDIPRDHAARFLLRHGYTLEQINRKSVLDLTDSATVVDDHLARATVAAAGYRVVRWTAPTPPEFVEGYAWLKSRMSTDAPAAGLEVDEEEWDAARLARHDARYVEADQTLLVTAAQHIKTGELAAFNELMIGSDRTGATHQHDTLVSASHRGHRLGMLVKCAGLVAWRDIAPESPRVITYNAEENRPMLDINEALGFRPLSYEGAWKKRLSGDDAGSAGSSAMSDS</sequence>
<reference evidence="2 3" key="1">
    <citation type="submission" date="2024-08" db="EMBL/GenBank/DDBJ databases">
        <title>Heavy metals resistant antinobacteria isolated from wastewater.</title>
        <authorList>
            <person name="Roman Ponce B."/>
            <person name="Blanco Mercado M.A."/>
            <person name="Avila Aldana I.N."/>
            <person name="Morales Arrieta S."/>
        </authorList>
    </citation>
    <scope>NUCLEOTIDE SEQUENCE [LARGE SCALE GENOMIC DNA]</scope>
    <source>
        <strain evidence="3">sma-1</strain>
    </source>
</reference>
<dbReference type="RefSeq" id="WP_112614468.1">
    <property type="nucleotide sequence ID" value="NZ_JBHLHV010000001.1"/>
</dbReference>
<keyword evidence="2" id="KW-0012">Acyltransferase</keyword>
<protein>
    <submittedName>
        <fullName evidence="2">GNAT family N-acetyltransferase</fullName>
        <ecNumber evidence="2">2.3.-.-</ecNumber>
    </submittedName>
</protein>
<organism evidence="2 3">
    <name type="scientific">Microbacterium plantarum</name>
    <dbReference type="NCBI Taxonomy" id="1816425"/>
    <lineage>
        <taxon>Bacteria</taxon>
        <taxon>Bacillati</taxon>
        <taxon>Actinomycetota</taxon>
        <taxon>Actinomycetes</taxon>
        <taxon>Micrococcales</taxon>
        <taxon>Microbacteriaceae</taxon>
        <taxon>Microbacterium</taxon>
    </lineage>
</organism>
<comment type="caution">
    <text evidence="2">The sequence shown here is derived from an EMBL/GenBank/DDBJ whole genome shotgun (WGS) entry which is preliminary data.</text>
</comment>
<accession>A0ABV5ESR1</accession>
<name>A0ABV5ESR1_9MICO</name>
<keyword evidence="2" id="KW-0808">Transferase</keyword>
<keyword evidence="3" id="KW-1185">Reference proteome</keyword>
<dbReference type="Gene3D" id="3.40.630.30">
    <property type="match status" value="1"/>
</dbReference>